<protein>
    <submittedName>
        <fullName evidence="1">Uncharacterized protein</fullName>
    </submittedName>
</protein>
<organism evidence="1 2">
    <name type="scientific">Paraglaciecola psychrophila 170</name>
    <dbReference type="NCBI Taxonomy" id="1129794"/>
    <lineage>
        <taxon>Bacteria</taxon>
        <taxon>Pseudomonadati</taxon>
        <taxon>Pseudomonadota</taxon>
        <taxon>Gammaproteobacteria</taxon>
        <taxon>Alteromonadales</taxon>
        <taxon>Alteromonadaceae</taxon>
        <taxon>Paraglaciecola</taxon>
    </lineage>
</organism>
<gene>
    <name evidence="1" type="ORF">C427_0261</name>
</gene>
<accession>M4RFN6</accession>
<dbReference type="Proteomes" id="UP000011864">
    <property type="component" value="Chromosome"/>
</dbReference>
<reference evidence="1 2" key="1">
    <citation type="journal article" date="2013" name="Genome Announc.">
        <title>Complete Genome Sequence of Glaciecola psychrophila Strain 170T.</title>
        <authorList>
            <person name="Yin J."/>
            <person name="Chen J."/>
            <person name="Liu G."/>
            <person name="Yu Y."/>
            <person name="Song L."/>
            <person name="Wang X."/>
            <person name="Qu X."/>
        </authorList>
    </citation>
    <scope>NUCLEOTIDE SEQUENCE [LARGE SCALE GENOMIC DNA]</scope>
    <source>
        <strain evidence="1 2">170</strain>
    </source>
</reference>
<sequence length="44" mass="5122">MSNHVHEVLYENLEKAQGWSDKQESALWHTSIQQRINTATHTTT</sequence>
<proteinExistence type="predicted"/>
<evidence type="ECO:0000313" key="1">
    <source>
        <dbReference type="EMBL" id="AGH42371.1"/>
    </source>
</evidence>
<name>M4RFN6_9ALTE</name>
<evidence type="ECO:0000313" key="2">
    <source>
        <dbReference type="Proteomes" id="UP000011864"/>
    </source>
</evidence>
<keyword evidence="2" id="KW-1185">Reference proteome</keyword>
<dbReference type="AlphaFoldDB" id="M4RFN6"/>
<dbReference type="PATRIC" id="fig|1129794.4.peg.256"/>
<dbReference type="KEGG" id="gps:C427_0261"/>
<dbReference type="EMBL" id="CP003837">
    <property type="protein sequence ID" value="AGH42371.1"/>
    <property type="molecule type" value="Genomic_DNA"/>
</dbReference>
<dbReference type="HOGENOM" id="CLU_3219760_0_0_6"/>